<dbReference type="PANTHER" id="PTHR48069">
    <property type="entry name" value="DIHYDROFOLATE REDUCTASE"/>
    <property type="match status" value="1"/>
</dbReference>
<dbReference type="GO" id="GO:0070401">
    <property type="term" value="F:NADP+ binding"/>
    <property type="evidence" value="ECO:0007669"/>
    <property type="project" value="UniProtKB-ARBA"/>
</dbReference>
<keyword evidence="6 8" id="KW-0560">Oxidoreductase</keyword>
<dbReference type="PANTHER" id="PTHR48069:SF3">
    <property type="entry name" value="DIHYDROFOLATE REDUCTASE"/>
    <property type="match status" value="1"/>
</dbReference>
<dbReference type="eggNOG" id="COG0262">
    <property type="taxonomic scope" value="Bacteria"/>
</dbReference>
<dbReference type="Pfam" id="PF00186">
    <property type="entry name" value="DHFR_1"/>
    <property type="match status" value="1"/>
</dbReference>
<evidence type="ECO:0000256" key="4">
    <source>
        <dbReference type="ARBA" id="ARBA00022563"/>
    </source>
</evidence>
<keyword evidence="12" id="KW-1185">Reference proteome</keyword>
<dbReference type="GO" id="GO:0004146">
    <property type="term" value="F:dihydrofolate reductase activity"/>
    <property type="evidence" value="ECO:0007669"/>
    <property type="project" value="UniProtKB-EC"/>
</dbReference>
<comment type="pathway">
    <text evidence="1 8">Cofactor biosynthesis; tetrahydrofolate biosynthesis; 5,6,7,8-tetrahydrofolate from 7,8-dihydrofolate: step 1/1.</text>
</comment>
<comment type="similarity">
    <text evidence="2 8 9">Belongs to the dihydrofolate reductase family.</text>
</comment>
<keyword evidence="5 8" id="KW-0521">NADP</keyword>
<keyword evidence="4 8" id="KW-0554">One-carbon metabolism</keyword>
<dbReference type="PROSITE" id="PS51330">
    <property type="entry name" value="DHFR_2"/>
    <property type="match status" value="1"/>
</dbReference>
<sequence>MPKPKIHLIAAQTLNRVIGKDGGMPWHLPRDLQHFKQRTSGHTIIMGRKTFQSLKKPLPNRKNIVISHSGQPLHADVAVFPAISEALAFCCNDEKVFIIGGGSLYAATIDEADFLTITWIHTELLGDTFFPPIRPQDWQETHRSHFAADAKNAFALDFVDYQRR</sequence>
<feature type="domain" description="DHFR" evidence="10">
    <location>
        <begin position="5"/>
        <end position="163"/>
    </location>
</feature>
<dbReference type="Gene3D" id="3.40.430.10">
    <property type="entry name" value="Dihydrofolate Reductase, subunit A"/>
    <property type="match status" value="1"/>
</dbReference>
<dbReference type="HOGENOM" id="CLU_043966_5_1_6"/>
<dbReference type="PRINTS" id="PR00070">
    <property type="entry name" value="DHFR"/>
</dbReference>
<evidence type="ECO:0000256" key="1">
    <source>
        <dbReference type="ARBA" id="ARBA00004903"/>
    </source>
</evidence>
<name>A5EUV9_DICNV</name>
<evidence type="ECO:0000256" key="2">
    <source>
        <dbReference type="ARBA" id="ARBA00009539"/>
    </source>
</evidence>
<dbReference type="InterPro" id="IPR001796">
    <property type="entry name" value="DHFR_dom"/>
</dbReference>
<dbReference type="PIRSF" id="PIRSF000194">
    <property type="entry name" value="DHFR"/>
    <property type="match status" value="1"/>
</dbReference>
<proteinExistence type="inferred from homology"/>
<evidence type="ECO:0000313" key="12">
    <source>
        <dbReference type="Proteomes" id="UP000000248"/>
    </source>
</evidence>
<comment type="function">
    <text evidence="7 8">Key enzyme in folate metabolism. Catalyzes an essential reaction for de novo glycine and purine synthesis, and for DNA precursor synthesis.</text>
</comment>
<dbReference type="InterPro" id="IPR024072">
    <property type="entry name" value="DHFR-like_dom_sf"/>
</dbReference>
<dbReference type="InterPro" id="IPR017925">
    <property type="entry name" value="DHFR_CS"/>
</dbReference>
<dbReference type="GO" id="GO:0046452">
    <property type="term" value="P:dihydrofolate metabolic process"/>
    <property type="evidence" value="ECO:0007669"/>
    <property type="project" value="TreeGrafter"/>
</dbReference>
<evidence type="ECO:0000256" key="9">
    <source>
        <dbReference type="RuleBase" id="RU004474"/>
    </source>
</evidence>
<evidence type="ECO:0000259" key="10">
    <source>
        <dbReference type="PROSITE" id="PS51330"/>
    </source>
</evidence>
<dbReference type="STRING" id="246195.DNO_0789"/>
<comment type="catalytic activity">
    <reaction evidence="8">
        <text>(6S)-5,6,7,8-tetrahydrofolate + NADP(+) = 7,8-dihydrofolate + NADPH + H(+)</text>
        <dbReference type="Rhea" id="RHEA:15009"/>
        <dbReference type="ChEBI" id="CHEBI:15378"/>
        <dbReference type="ChEBI" id="CHEBI:57451"/>
        <dbReference type="ChEBI" id="CHEBI:57453"/>
        <dbReference type="ChEBI" id="CHEBI:57783"/>
        <dbReference type="ChEBI" id="CHEBI:58349"/>
        <dbReference type="EC" id="1.5.1.3"/>
    </reaction>
</comment>
<dbReference type="InterPro" id="IPR012259">
    <property type="entry name" value="DHFR"/>
</dbReference>
<evidence type="ECO:0000313" key="11">
    <source>
        <dbReference type="EMBL" id="ABQ13346.1"/>
    </source>
</evidence>
<dbReference type="EMBL" id="CP000513">
    <property type="protein sequence ID" value="ABQ13346.1"/>
    <property type="molecule type" value="Genomic_DNA"/>
</dbReference>
<dbReference type="PROSITE" id="PS00075">
    <property type="entry name" value="DHFR_1"/>
    <property type="match status" value="1"/>
</dbReference>
<dbReference type="FunFam" id="3.40.430.10:FF:000001">
    <property type="entry name" value="Dihydrofolate reductase"/>
    <property type="match status" value="1"/>
</dbReference>
<dbReference type="RefSeq" id="WP_012031113.1">
    <property type="nucleotide sequence ID" value="NC_009446.1"/>
</dbReference>
<dbReference type="GO" id="GO:0005829">
    <property type="term" value="C:cytosol"/>
    <property type="evidence" value="ECO:0007669"/>
    <property type="project" value="TreeGrafter"/>
</dbReference>
<dbReference type="GO" id="GO:0046654">
    <property type="term" value="P:tetrahydrofolate biosynthetic process"/>
    <property type="evidence" value="ECO:0007669"/>
    <property type="project" value="UniProtKB-UniPathway"/>
</dbReference>
<dbReference type="OrthoDB" id="9804315at2"/>
<reference evidence="11 12" key="1">
    <citation type="journal article" date="2007" name="Nat. Biotechnol.">
        <title>Genome sequence and identification of candidate vaccine antigens from the animal pathogen Dichelobacter nodosus.</title>
        <authorList>
            <person name="Myers G.S."/>
            <person name="Parker D."/>
            <person name="Al-Hasani K."/>
            <person name="Kennan R.M."/>
            <person name="Seemann T."/>
            <person name="Ren Q."/>
            <person name="Badger J.H."/>
            <person name="Selengut J.D."/>
            <person name="Deboy R.T."/>
            <person name="Tettelin H."/>
            <person name="Boyce J.D."/>
            <person name="McCarl V.P."/>
            <person name="Han X."/>
            <person name="Nelson W.C."/>
            <person name="Madupu R."/>
            <person name="Mohamoud Y."/>
            <person name="Holley T."/>
            <person name="Fedorova N."/>
            <person name="Khouri H."/>
            <person name="Bottomley S.P."/>
            <person name="Whittington R.J."/>
            <person name="Adler B."/>
            <person name="Songer J.G."/>
            <person name="Rood J.I."/>
            <person name="Paulsen I.T."/>
        </authorList>
    </citation>
    <scope>NUCLEOTIDE SEQUENCE [LARGE SCALE GENOMIC DNA]</scope>
    <source>
        <strain evidence="11 12">VCS1703A</strain>
    </source>
</reference>
<evidence type="ECO:0000256" key="3">
    <source>
        <dbReference type="ARBA" id="ARBA00012856"/>
    </source>
</evidence>
<evidence type="ECO:0000256" key="6">
    <source>
        <dbReference type="ARBA" id="ARBA00023002"/>
    </source>
</evidence>
<gene>
    <name evidence="11" type="primary">folA</name>
    <name evidence="11" type="ordered locus">DNO_0789</name>
</gene>
<evidence type="ECO:0000256" key="5">
    <source>
        <dbReference type="ARBA" id="ARBA00022857"/>
    </source>
</evidence>
<dbReference type="GO" id="GO:0046655">
    <property type="term" value="P:folic acid metabolic process"/>
    <property type="evidence" value="ECO:0007669"/>
    <property type="project" value="TreeGrafter"/>
</dbReference>
<dbReference type="CDD" id="cd00209">
    <property type="entry name" value="DHFR"/>
    <property type="match status" value="1"/>
</dbReference>
<dbReference type="UniPathway" id="UPA00077">
    <property type="reaction ID" value="UER00158"/>
</dbReference>
<dbReference type="KEGG" id="dno:DNO_0789"/>
<organism evidence="11 12">
    <name type="scientific">Dichelobacter nodosus (strain VCS1703A)</name>
    <dbReference type="NCBI Taxonomy" id="246195"/>
    <lineage>
        <taxon>Bacteria</taxon>
        <taxon>Pseudomonadati</taxon>
        <taxon>Pseudomonadota</taxon>
        <taxon>Gammaproteobacteria</taxon>
        <taxon>Cardiobacteriales</taxon>
        <taxon>Cardiobacteriaceae</taxon>
        <taxon>Dichelobacter</taxon>
    </lineage>
</organism>
<dbReference type="SUPFAM" id="SSF53597">
    <property type="entry name" value="Dihydrofolate reductase-like"/>
    <property type="match status" value="1"/>
</dbReference>
<accession>A5EUV9</accession>
<dbReference type="Proteomes" id="UP000000248">
    <property type="component" value="Chromosome"/>
</dbReference>
<dbReference type="EC" id="1.5.1.3" evidence="3 8"/>
<dbReference type="GO" id="GO:0006730">
    <property type="term" value="P:one-carbon metabolic process"/>
    <property type="evidence" value="ECO:0007669"/>
    <property type="project" value="UniProtKB-KW"/>
</dbReference>
<protein>
    <recommendedName>
        <fullName evidence="3 8">Dihydrofolate reductase</fullName>
        <ecNumber evidence="3 8">1.5.1.3</ecNumber>
    </recommendedName>
</protein>
<dbReference type="AlphaFoldDB" id="A5EUV9"/>
<evidence type="ECO:0000256" key="7">
    <source>
        <dbReference type="ARBA" id="ARBA00025067"/>
    </source>
</evidence>
<evidence type="ECO:0000256" key="8">
    <source>
        <dbReference type="PIRNR" id="PIRNR000194"/>
    </source>
</evidence>